<reference evidence="1 2" key="1">
    <citation type="journal article" date="2016" name="J. Zhejiang Univ. Sci. B">
        <title>Antibiotic resistance mechanisms of Myroides sp.</title>
        <authorList>
            <person name="Hu S."/>
            <person name="Yuan S."/>
            <person name="Qu H."/>
            <person name="Jiang T."/>
            <person name="Zhou Y."/>
            <person name="Wang M."/>
            <person name="Ming D."/>
        </authorList>
    </citation>
    <scope>NUCLEOTIDE SEQUENCE [LARGE SCALE GENOMIC DNA]</scope>
    <source>
        <strain evidence="1 2">PR63039</strain>
    </source>
</reference>
<dbReference type="Proteomes" id="UP000069030">
    <property type="component" value="Chromosome"/>
</dbReference>
<proteinExistence type="predicted"/>
<organism evidence="1 2">
    <name type="scientific">Myroides odoratimimus</name>
    <dbReference type="NCBI Taxonomy" id="76832"/>
    <lineage>
        <taxon>Bacteria</taxon>
        <taxon>Pseudomonadati</taxon>
        <taxon>Bacteroidota</taxon>
        <taxon>Flavobacteriia</taxon>
        <taxon>Flavobacteriales</taxon>
        <taxon>Flavobacteriaceae</taxon>
        <taxon>Myroides</taxon>
    </lineage>
</organism>
<dbReference type="RefSeq" id="WP_058699554.1">
    <property type="nucleotide sequence ID" value="NZ_CP013690.1"/>
</dbReference>
<dbReference type="AlphaFoldDB" id="A0AAI8C6W0"/>
<evidence type="ECO:0000313" key="2">
    <source>
        <dbReference type="Proteomes" id="UP000069030"/>
    </source>
</evidence>
<dbReference type="KEGG" id="mod:AS202_13235"/>
<evidence type="ECO:0000313" key="1">
    <source>
        <dbReference type="EMBL" id="ALU27056.1"/>
    </source>
</evidence>
<gene>
    <name evidence="1" type="ORF">AS202_13235</name>
</gene>
<sequence>MGLQIGGIVIDKNYQSDLDGLEVILKSKLVHEEEVTFKKATVSDKESDILDICFLEDATLVLVSIGMASLVYKASKQKVMSFVIDEEMMSFNLHYTENGFLIRTVLEVEGEVVESIGEPLEYEEVEESKIELIYHLIEGIIGEYLWDIEPQERCMRFGLKEDKVEDEIFFTSSSIPTFEFEDLGDEEYSCDENKVVNMNEEITKVKRQKKSSIIKQVIKGLGLKN</sequence>
<protein>
    <submittedName>
        <fullName evidence="1">Uncharacterized protein</fullName>
    </submittedName>
</protein>
<accession>A0AAI8C6W0</accession>
<name>A0AAI8C6W0_9FLAO</name>
<dbReference type="EMBL" id="CP013690">
    <property type="protein sequence ID" value="ALU27056.1"/>
    <property type="molecule type" value="Genomic_DNA"/>
</dbReference>